<feature type="signal peptide" evidence="1">
    <location>
        <begin position="1"/>
        <end position="21"/>
    </location>
</feature>
<feature type="chain" id="PRO_5006623927" description="Lipoprotein" evidence="1">
    <location>
        <begin position="22"/>
        <end position="105"/>
    </location>
</feature>
<reference evidence="3" key="1">
    <citation type="submission" date="2015-10" db="EMBL/GenBank/DDBJ databases">
        <authorList>
            <person name="Luecker S."/>
            <person name="Luecker S."/>
        </authorList>
    </citation>
    <scope>NUCLEOTIDE SEQUENCE [LARGE SCALE GENOMIC DNA]</scope>
</reference>
<evidence type="ECO:0000256" key="1">
    <source>
        <dbReference type="SAM" id="SignalP"/>
    </source>
</evidence>
<gene>
    <name evidence="2" type="ORF">COMA2_140020</name>
</gene>
<evidence type="ECO:0000313" key="2">
    <source>
        <dbReference type="EMBL" id="CUS33675.1"/>
    </source>
</evidence>
<keyword evidence="3" id="KW-1185">Reference proteome</keyword>
<evidence type="ECO:0008006" key="4">
    <source>
        <dbReference type="Google" id="ProtNLM"/>
    </source>
</evidence>
<dbReference type="Proteomes" id="UP000198736">
    <property type="component" value="Unassembled WGS sequence"/>
</dbReference>
<dbReference type="STRING" id="1742973.COMA2_140020"/>
<keyword evidence="1" id="KW-0732">Signal</keyword>
<name>A0A0S4LCP6_9BACT</name>
<evidence type="ECO:0000313" key="3">
    <source>
        <dbReference type="Proteomes" id="UP000198736"/>
    </source>
</evidence>
<dbReference type="EMBL" id="CZPZ01000006">
    <property type="protein sequence ID" value="CUS33675.1"/>
    <property type="molecule type" value="Genomic_DNA"/>
</dbReference>
<organism evidence="2 3">
    <name type="scientific">Candidatus Nitrospira nitrificans</name>
    <dbReference type="NCBI Taxonomy" id="1742973"/>
    <lineage>
        <taxon>Bacteria</taxon>
        <taxon>Pseudomonadati</taxon>
        <taxon>Nitrospirota</taxon>
        <taxon>Nitrospiria</taxon>
        <taxon>Nitrospirales</taxon>
        <taxon>Nitrospiraceae</taxon>
        <taxon>Nitrospira</taxon>
    </lineage>
</organism>
<sequence>MSTSWLITILAVACLAVGGCADGAKMVQQHDTGGVVIYPFKEGQGPMLSSFRREALDLMQEKCGRSSYSIVREGEAKGRTRVVSPLDGAQELVEERRWGIQFECK</sequence>
<dbReference type="AlphaFoldDB" id="A0A0S4LCP6"/>
<proteinExistence type="predicted"/>
<accession>A0A0S4LCP6</accession>
<protein>
    <recommendedName>
        <fullName evidence="4">Lipoprotein</fullName>
    </recommendedName>
</protein>